<evidence type="ECO:0000313" key="4">
    <source>
        <dbReference type="Proteomes" id="UP001634007"/>
    </source>
</evidence>
<keyword evidence="2" id="KW-1133">Transmembrane helix</keyword>
<evidence type="ECO:0000256" key="1">
    <source>
        <dbReference type="ARBA" id="ARBA00022842"/>
    </source>
</evidence>
<evidence type="ECO:0000256" key="2">
    <source>
        <dbReference type="SAM" id="Phobius"/>
    </source>
</evidence>
<keyword evidence="2" id="KW-0812">Transmembrane</keyword>
<dbReference type="PANTHER" id="PTHR24093">
    <property type="entry name" value="CATION TRANSPORTING ATPASE"/>
    <property type="match status" value="1"/>
</dbReference>
<dbReference type="Proteomes" id="UP001634007">
    <property type="component" value="Unassembled WGS sequence"/>
</dbReference>
<dbReference type="AlphaFoldDB" id="A0ABD3JBV8"/>
<proteinExistence type="predicted"/>
<accession>A0ABD3JBV8</accession>
<protein>
    <submittedName>
        <fullName evidence="3">Uncharacterized protein</fullName>
    </submittedName>
</protein>
<gene>
    <name evidence="3" type="ORF">ACJRO7_029896</name>
</gene>
<comment type="caution">
    <text evidence="3">The sequence shown here is derived from an EMBL/GenBank/DDBJ whole genome shotgun (WGS) entry which is preliminary data.</text>
</comment>
<dbReference type="Gene3D" id="1.20.1110.10">
    <property type="entry name" value="Calcium-transporting ATPase, transmembrane domain"/>
    <property type="match status" value="1"/>
</dbReference>
<reference evidence="3 4" key="1">
    <citation type="submission" date="2024-11" db="EMBL/GenBank/DDBJ databases">
        <title>Chromosome-level genome assembly of Eucalyptus globulus Labill. provides insights into its genome evolution.</title>
        <authorList>
            <person name="Li X."/>
        </authorList>
    </citation>
    <scope>NUCLEOTIDE SEQUENCE [LARGE SCALE GENOMIC DNA]</scope>
    <source>
        <strain evidence="3">CL2024</strain>
        <tissue evidence="3">Fresh tender leaves</tissue>
    </source>
</reference>
<sequence length="148" mass="15954">MSVAWQERANVEFDRDHPFLLSGSTVADGYGRMLVISVGMNTTWGKIMSLINGNNSKQTPLQARLNKLNLSIGKVGLAVTFLVLVVLPIHLLIHYFIGNTQDENGNQEFVAGQTTGDDIINSVVGTIVMVVFPSCLFDGEDDGGQGDG</sequence>
<name>A0ABD3JBV8_EUCGL</name>
<organism evidence="3 4">
    <name type="scientific">Eucalyptus globulus</name>
    <name type="common">Tasmanian blue gum</name>
    <dbReference type="NCBI Taxonomy" id="34317"/>
    <lineage>
        <taxon>Eukaryota</taxon>
        <taxon>Viridiplantae</taxon>
        <taxon>Streptophyta</taxon>
        <taxon>Embryophyta</taxon>
        <taxon>Tracheophyta</taxon>
        <taxon>Spermatophyta</taxon>
        <taxon>Magnoliopsida</taxon>
        <taxon>eudicotyledons</taxon>
        <taxon>Gunneridae</taxon>
        <taxon>Pentapetalae</taxon>
        <taxon>rosids</taxon>
        <taxon>malvids</taxon>
        <taxon>Myrtales</taxon>
        <taxon>Myrtaceae</taxon>
        <taxon>Myrtoideae</taxon>
        <taxon>Eucalypteae</taxon>
        <taxon>Eucalyptus</taxon>
    </lineage>
</organism>
<dbReference type="PANTHER" id="PTHR24093:SF434">
    <property type="entry name" value="CALCIUM-TRANSPORTING ATPASE 13, PLASMA MEMBRANE-TYPE-RELATED"/>
    <property type="match status" value="1"/>
</dbReference>
<keyword evidence="4" id="KW-1185">Reference proteome</keyword>
<dbReference type="InterPro" id="IPR008250">
    <property type="entry name" value="ATPase_P-typ_transduc_dom_A_sf"/>
</dbReference>
<keyword evidence="1" id="KW-0460">Magnesium</keyword>
<dbReference type="EMBL" id="JBJKBG010000008">
    <property type="protein sequence ID" value="KAL3724802.1"/>
    <property type="molecule type" value="Genomic_DNA"/>
</dbReference>
<evidence type="ECO:0000313" key="3">
    <source>
        <dbReference type="EMBL" id="KAL3724802.1"/>
    </source>
</evidence>
<feature type="transmembrane region" description="Helical" evidence="2">
    <location>
        <begin position="75"/>
        <end position="97"/>
    </location>
</feature>
<dbReference type="SUPFAM" id="SSF81653">
    <property type="entry name" value="Calcium ATPase, transduction domain A"/>
    <property type="match status" value="1"/>
</dbReference>
<keyword evidence="2" id="KW-0472">Membrane</keyword>